<gene>
    <name evidence="3" type="ORF">AV274_3846</name>
</gene>
<dbReference type="InterPro" id="IPR043155">
    <property type="entry name" value="VPS33_dom3b"/>
</dbReference>
<accession>A0A196SC01</accession>
<evidence type="ECO:0000256" key="1">
    <source>
        <dbReference type="ARBA" id="ARBA00009884"/>
    </source>
</evidence>
<dbReference type="Gene3D" id="3.40.50.1910">
    <property type="match status" value="2"/>
</dbReference>
<dbReference type="Pfam" id="PF00995">
    <property type="entry name" value="Sec1"/>
    <property type="match status" value="1"/>
</dbReference>
<sequence length="618" mass="68211">MRRLELHPKSVRFSTNENEQNNPRSASMATLPTLVSSPLNLVAIRDDEQKKLKQLLTEIEGEKCIVIDPFLSKPLNFITEGVALLKQCGAAQIMSLAPVLGSFTQPNLVYFLMPIAKHVNTAISSIHKLQEQEINARVFLFFFPYCTRVAKELLKESGVSDVCTVMNTDVNIYPLDDDILSLEISSCYPDLYLHNDLTSLQLVADAICSMEQFYGVIPEITAIGANAQAVVDMVLQSRVEGRLKEVDLPPEISRLVVIDRSADPVTPFVTPLTYEGLINELLGIECGSVTVSEKAMGKQSDKPVLIRLNNSDSFFQELRDENIARVVRSLNEKAIQVKEESEARPQDGNSTINEIIDFRYKLPELIQKKKFLETHLGLLNAVTTVTNSDAFHAAWELEHQVLAGECTPQDIAALADVGTPLATVVRLLVLWSLVNSGLKPKVFDEARASVTQFFGLPTLLLLHNLQKLGLLVPREAAGNFATLRSRMRLVQDGVDGLSMADMSYVTSGYAPLSGRLLQALTLQGKVSDEIARLLAAPVRETRQVLRTASGDATLRKKLQLVVFVGGVTFTEIAAVRQLKQLANCNYETAILTTNILNGSKIIRELSEEVPAIPIPPRE</sequence>
<dbReference type="InterPro" id="IPR043127">
    <property type="entry name" value="Sec-1-like_dom3a"/>
</dbReference>
<dbReference type="Gene3D" id="1.25.40.850">
    <property type="match status" value="1"/>
</dbReference>
<dbReference type="AlphaFoldDB" id="A0A196SC01"/>
<evidence type="ECO:0000313" key="3">
    <source>
        <dbReference type="EMBL" id="OAO14543.1"/>
    </source>
</evidence>
<evidence type="ECO:0000256" key="2">
    <source>
        <dbReference type="SAM" id="MobiDB-lite"/>
    </source>
</evidence>
<feature type="compositionally biased region" description="Polar residues" evidence="2">
    <location>
        <begin position="12"/>
        <end position="27"/>
    </location>
</feature>
<proteinExistence type="inferred from homology"/>
<dbReference type="EMBL" id="LXWW01000238">
    <property type="protein sequence ID" value="OAO14543.1"/>
    <property type="molecule type" value="Genomic_DNA"/>
</dbReference>
<evidence type="ECO:0000313" key="4">
    <source>
        <dbReference type="Proteomes" id="UP000078348"/>
    </source>
</evidence>
<dbReference type="STRING" id="478820.A0A196SC01"/>
<reference evidence="3 4" key="1">
    <citation type="submission" date="2016-05" db="EMBL/GenBank/DDBJ databases">
        <title>Nuclear genome of Blastocystis sp. subtype 1 NandII.</title>
        <authorList>
            <person name="Gentekaki E."/>
            <person name="Curtis B."/>
            <person name="Stairs C."/>
            <person name="Eme L."/>
            <person name="Herman E."/>
            <person name="Klimes V."/>
            <person name="Arias M.C."/>
            <person name="Elias M."/>
            <person name="Hilliou F."/>
            <person name="Klute M."/>
            <person name="Malik S.-B."/>
            <person name="Pightling A."/>
            <person name="Rachubinski R."/>
            <person name="Salas D."/>
            <person name="Schlacht A."/>
            <person name="Suga H."/>
            <person name="Archibald J."/>
            <person name="Ball S.G."/>
            <person name="Clark G."/>
            <person name="Dacks J."/>
            <person name="Van Der Giezen M."/>
            <person name="Tsaousis A."/>
            <person name="Roger A."/>
        </authorList>
    </citation>
    <scope>NUCLEOTIDE SEQUENCE [LARGE SCALE GENOMIC DNA]</scope>
    <source>
        <strain evidence="4">ATCC 50177 / NandII</strain>
    </source>
</reference>
<dbReference type="Gene3D" id="3.40.50.2060">
    <property type="match status" value="1"/>
</dbReference>
<organism evidence="3 4">
    <name type="scientific">Blastocystis sp. subtype 1 (strain ATCC 50177 / NandII)</name>
    <dbReference type="NCBI Taxonomy" id="478820"/>
    <lineage>
        <taxon>Eukaryota</taxon>
        <taxon>Sar</taxon>
        <taxon>Stramenopiles</taxon>
        <taxon>Bigyra</taxon>
        <taxon>Opalozoa</taxon>
        <taxon>Opalinata</taxon>
        <taxon>Blastocystidae</taxon>
        <taxon>Blastocystis</taxon>
    </lineage>
</organism>
<keyword evidence="4" id="KW-1185">Reference proteome</keyword>
<dbReference type="GO" id="GO:0016192">
    <property type="term" value="P:vesicle-mediated transport"/>
    <property type="evidence" value="ECO:0007669"/>
    <property type="project" value="InterPro"/>
</dbReference>
<protein>
    <submittedName>
        <fullName evidence="3">Vacuolar protein sorting-associated protein 33-like protein</fullName>
    </submittedName>
</protein>
<dbReference type="InterPro" id="IPR043154">
    <property type="entry name" value="Sec-1-like_dom1"/>
</dbReference>
<dbReference type="InterPro" id="IPR001619">
    <property type="entry name" value="Sec1-like"/>
</dbReference>
<name>A0A196SC01_BLAHN</name>
<dbReference type="PIRSF" id="PIRSF005715">
    <property type="entry name" value="VPS45_Sec1"/>
    <property type="match status" value="1"/>
</dbReference>
<comment type="similarity">
    <text evidence="1">Belongs to the STXBP/unc-18/SEC1 family.</text>
</comment>
<comment type="caution">
    <text evidence="3">The sequence shown here is derived from an EMBL/GenBank/DDBJ whole genome shotgun (WGS) entry which is preliminary data.</text>
</comment>
<dbReference type="InterPro" id="IPR027482">
    <property type="entry name" value="Sec1-like_dom2"/>
</dbReference>
<dbReference type="PANTHER" id="PTHR11679">
    <property type="entry name" value="VESICLE PROTEIN SORTING-ASSOCIATED"/>
    <property type="match status" value="1"/>
</dbReference>
<dbReference type="Gene3D" id="3.90.830.10">
    <property type="entry name" value="Syntaxin Binding Protein 1, Chain A, domain 2"/>
    <property type="match status" value="1"/>
</dbReference>
<dbReference type="InterPro" id="IPR036045">
    <property type="entry name" value="Sec1-like_sf"/>
</dbReference>
<dbReference type="Proteomes" id="UP000078348">
    <property type="component" value="Unassembled WGS sequence"/>
</dbReference>
<feature type="region of interest" description="Disordered" evidence="2">
    <location>
        <begin position="1"/>
        <end position="27"/>
    </location>
</feature>
<dbReference type="OrthoDB" id="10262287at2759"/>
<dbReference type="SUPFAM" id="SSF56815">
    <property type="entry name" value="Sec1/munc18-like (SM) proteins"/>
    <property type="match status" value="1"/>
</dbReference>